<dbReference type="EMBL" id="PYMK01000025">
    <property type="protein sequence ID" value="PSU25146.1"/>
    <property type="molecule type" value="Genomic_DNA"/>
</dbReference>
<dbReference type="RefSeq" id="WP_065177104.1">
    <property type="nucleotide sequence ID" value="NZ_LZFA01000049.1"/>
</dbReference>
<reference evidence="1 2" key="1">
    <citation type="submission" date="2018-03" db="EMBL/GenBank/DDBJ databases">
        <title>Whole genome sequencing of Histamine producing bacteria.</title>
        <authorList>
            <person name="Butler K."/>
        </authorList>
    </citation>
    <scope>NUCLEOTIDE SEQUENCE [LARGE SCALE GENOMIC DNA]</scope>
    <source>
        <strain evidence="1 2">BS2</strain>
    </source>
</reference>
<accession>A0A2T3IFR9</accession>
<dbReference type="AlphaFoldDB" id="A0A2T3IFR9"/>
<gene>
    <name evidence="1" type="ORF">CTM88_18220</name>
</gene>
<protein>
    <submittedName>
        <fullName evidence="1">Uncharacterized protein</fullName>
    </submittedName>
</protein>
<comment type="caution">
    <text evidence="1">The sequence shown here is derived from an EMBL/GenBank/DDBJ whole genome shotgun (WGS) entry which is preliminary data.</text>
</comment>
<sequence>MNIILIARRLSRPCSTHGNDVILLSYLKTIKDELGVLAEEKKLSNLLKNEYENILNEIAGYEFMSEKERHLKFIGFGNRVESVVEQLINITT</sequence>
<proteinExistence type="predicted"/>
<evidence type="ECO:0000313" key="1">
    <source>
        <dbReference type="EMBL" id="PSU25146.1"/>
    </source>
</evidence>
<evidence type="ECO:0000313" key="2">
    <source>
        <dbReference type="Proteomes" id="UP000240254"/>
    </source>
</evidence>
<name>A0A2T3IFR9_9GAMM</name>
<organism evidence="1 2">
    <name type="scientific">Photobacterium aquimaris</name>
    <dbReference type="NCBI Taxonomy" id="512643"/>
    <lineage>
        <taxon>Bacteria</taxon>
        <taxon>Pseudomonadati</taxon>
        <taxon>Pseudomonadota</taxon>
        <taxon>Gammaproteobacteria</taxon>
        <taxon>Vibrionales</taxon>
        <taxon>Vibrionaceae</taxon>
        <taxon>Photobacterium</taxon>
    </lineage>
</organism>
<dbReference type="Proteomes" id="UP000240254">
    <property type="component" value="Unassembled WGS sequence"/>
</dbReference>